<comment type="caution">
    <text evidence="1">The sequence shown here is derived from an EMBL/GenBank/DDBJ whole genome shotgun (WGS) entry which is preliminary data.</text>
</comment>
<reference evidence="2" key="1">
    <citation type="journal article" date="2019" name="Int. J. Syst. Evol. Microbiol.">
        <title>The Global Catalogue of Microorganisms (GCM) 10K type strain sequencing project: providing services to taxonomists for standard genome sequencing and annotation.</title>
        <authorList>
            <consortium name="The Broad Institute Genomics Platform"/>
            <consortium name="The Broad Institute Genome Sequencing Center for Infectious Disease"/>
            <person name="Wu L."/>
            <person name="Ma J."/>
        </authorList>
    </citation>
    <scope>NUCLEOTIDE SEQUENCE [LARGE SCALE GENOMIC DNA]</scope>
    <source>
        <strain evidence="2">JCM 19635</strain>
    </source>
</reference>
<sequence length="77" mass="8944">SKHHYRAICHAQARSIFSRLTDSYKREKVLRAAQDDSRSVQDASTNSAWSPILLPMRLSYFRGSTLKSYKCPWLNIQ</sequence>
<feature type="non-terminal residue" evidence="1">
    <location>
        <position position="1"/>
    </location>
</feature>
<evidence type="ECO:0000313" key="1">
    <source>
        <dbReference type="EMBL" id="MFC7670948.1"/>
    </source>
</evidence>
<gene>
    <name evidence="1" type="ORF">ACFQT0_28805</name>
</gene>
<dbReference type="RefSeq" id="WP_380206757.1">
    <property type="nucleotide sequence ID" value="NZ_JBHTEK010000005.1"/>
</dbReference>
<organism evidence="1 2">
    <name type="scientific">Hymenobacter humi</name>
    <dbReference type="NCBI Taxonomy" id="1411620"/>
    <lineage>
        <taxon>Bacteria</taxon>
        <taxon>Pseudomonadati</taxon>
        <taxon>Bacteroidota</taxon>
        <taxon>Cytophagia</taxon>
        <taxon>Cytophagales</taxon>
        <taxon>Hymenobacteraceae</taxon>
        <taxon>Hymenobacter</taxon>
    </lineage>
</organism>
<dbReference type="Proteomes" id="UP001596513">
    <property type="component" value="Unassembled WGS sequence"/>
</dbReference>
<accession>A0ABW2UBM3</accession>
<dbReference type="EMBL" id="JBHTEK010000005">
    <property type="protein sequence ID" value="MFC7670948.1"/>
    <property type="molecule type" value="Genomic_DNA"/>
</dbReference>
<keyword evidence="2" id="KW-1185">Reference proteome</keyword>
<proteinExistence type="predicted"/>
<protein>
    <submittedName>
        <fullName evidence="1">Uncharacterized protein</fullName>
    </submittedName>
</protein>
<name>A0ABW2UBM3_9BACT</name>
<evidence type="ECO:0000313" key="2">
    <source>
        <dbReference type="Proteomes" id="UP001596513"/>
    </source>
</evidence>